<dbReference type="Pfam" id="PF08284">
    <property type="entry name" value="RVP_2"/>
    <property type="match status" value="1"/>
</dbReference>
<accession>A0AAW2P8E6</accession>
<reference evidence="1" key="1">
    <citation type="submission" date="2020-06" db="EMBL/GenBank/DDBJ databases">
        <authorList>
            <person name="Li T."/>
            <person name="Hu X."/>
            <person name="Zhang T."/>
            <person name="Song X."/>
            <person name="Zhang H."/>
            <person name="Dai N."/>
            <person name="Sheng W."/>
            <person name="Hou X."/>
            <person name="Wei L."/>
        </authorList>
    </citation>
    <scope>NUCLEOTIDE SEQUENCE</scope>
    <source>
        <strain evidence="1">KEN8</strain>
        <tissue evidence="1">Leaf</tissue>
    </source>
</reference>
<name>A0AAW2P8E6_9LAMI</name>
<protein>
    <submittedName>
        <fullName evidence="1">Uncharacterized protein</fullName>
    </submittedName>
</protein>
<dbReference type="AlphaFoldDB" id="A0AAW2P8E6"/>
<dbReference type="InterPro" id="IPR021109">
    <property type="entry name" value="Peptidase_aspartic_dom_sf"/>
</dbReference>
<dbReference type="EMBL" id="JACGWM010000009">
    <property type="protein sequence ID" value="KAL0352325.1"/>
    <property type="molecule type" value="Genomic_DNA"/>
</dbReference>
<gene>
    <name evidence="1" type="ORF">Scaly_1621200</name>
</gene>
<comment type="caution">
    <text evidence="1">The sequence shown here is derived from an EMBL/GenBank/DDBJ whole genome shotgun (WGS) entry which is preliminary data.</text>
</comment>
<proteinExistence type="predicted"/>
<dbReference type="CDD" id="cd00303">
    <property type="entry name" value="retropepsin_like"/>
    <property type="match status" value="1"/>
</dbReference>
<evidence type="ECO:0000313" key="1">
    <source>
        <dbReference type="EMBL" id="KAL0352325.1"/>
    </source>
</evidence>
<organism evidence="1">
    <name type="scientific">Sesamum calycinum</name>
    <dbReference type="NCBI Taxonomy" id="2727403"/>
    <lineage>
        <taxon>Eukaryota</taxon>
        <taxon>Viridiplantae</taxon>
        <taxon>Streptophyta</taxon>
        <taxon>Embryophyta</taxon>
        <taxon>Tracheophyta</taxon>
        <taxon>Spermatophyta</taxon>
        <taxon>Magnoliopsida</taxon>
        <taxon>eudicotyledons</taxon>
        <taxon>Gunneridae</taxon>
        <taxon>Pentapetalae</taxon>
        <taxon>asterids</taxon>
        <taxon>lamiids</taxon>
        <taxon>Lamiales</taxon>
        <taxon>Pedaliaceae</taxon>
        <taxon>Sesamum</taxon>
    </lineage>
</organism>
<dbReference type="Gene3D" id="2.40.70.10">
    <property type="entry name" value="Acid Proteases"/>
    <property type="match status" value="1"/>
</dbReference>
<sequence>MAIFLPTSISQAIGLAKLLEAKLSDVPSLPGRAPLYVPPMRSAPLPPLPPILPNPPSRSPPVPNPRGSLPICPLSSAEMRAYRAKRLCFNCDDLFTPGHSCRSKFLLLLFEDGLHTDETVTDFSGEFLAYDLPSPTPLFATLLADVQPPHSELFHLSKDALSGTPSPRTLHLCNSIGGYSITVLIDSGIFHNIIQPRIAHHLHLEIQPLPPFAVMVGNDKALYCSQLCSVVSLTLQHHTFAVPPYLLPIHGADLVLGV</sequence>
<reference evidence="1" key="2">
    <citation type="journal article" date="2024" name="Plant">
        <title>Genomic evolution and insights into agronomic trait innovations of Sesamum species.</title>
        <authorList>
            <person name="Miao H."/>
            <person name="Wang L."/>
            <person name="Qu L."/>
            <person name="Liu H."/>
            <person name="Sun Y."/>
            <person name="Le M."/>
            <person name="Wang Q."/>
            <person name="Wei S."/>
            <person name="Zheng Y."/>
            <person name="Lin W."/>
            <person name="Duan Y."/>
            <person name="Cao H."/>
            <person name="Xiong S."/>
            <person name="Wang X."/>
            <person name="Wei L."/>
            <person name="Li C."/>
            <person name="Ma Q."/>
            <person name="Ju M."/>
            <person name="Zhao R."/>
            <person name="Li G."/>
            <person name="Mu C."/>
            <person name="Tian Q."/>
            <person name="Mei H."/>
            <person name="Zhang T."/>
            <person name="Gao T."/>
            <person name="Zhang H."/>
        </authorList>
    </citation>
    <scope>NUCLEOTIDE SEQUENCE</scope>
    <source>
        <strain evidence="1">KEN8</strain>
    </source>
</reference>